<sequence length="218" mass="24365">MYENRCRAGIPPIVHRSLQIPARRPIALPARSSRSGSFRLSSSHATSKPDAKGTPSSETSSIIFSENQPTELPNRVSKLTAWTITPSNMGITRRFTFPTFSAAWRFMSSVAEECKAKRHHPIWSNLYNEVTIEWTTHQPKGLSIKDVEMAEFCDRTADAVGLKKEQIQSTGTANSSEGSHNSSNISGRGDHIVIQKRAMHIPSEAIALKLRRRFGHRR</sequence>
<comment type="catalytic activity">
    <reaction evidence="1">
        <text>(4aS,6R)-4a-hydroxy-L-erythro-5,6,7,8-tetrahydrobiopterin = (6R)-L-erythro-6,7-dihydrobiopterin + H2O</text>
        <dbReference type="Rhea" id="RHEA:11920"/>
        <dbReference type="ChEBI" id="CHEBI:15377"/>
        <dbReference type="ChEBI" id="CHEBI:15642"/>
        <dbReference type="ChEBI" id="CHEBI:43120"/>
        <dbReference type="EC" id="4.2.1.96"/>
    </reaction>
</comment>
<evidence type="ECO:0000313" key="7">
    <source>
        <dbReference type="EMBL" id="KAF2191327.1"/>
    </source>
</evidence>
<evidence type="ECO:0000256" key="2">
    <source>
        <dbReference type="ARBA" id="ARBA00006472"/>
    </source>
</evidence>
<evidence type="ECO:0000313" key="8">
    <source>
        <dbReference type="Proteomes" id="UP000800200"/>
    </source>
</evidence>
<dbReference type="Proteomes" id="UP000800200">
    <property type="component" value="Unassembled WGS sequence"/>
</dbReference>
<dbReference type="EC" id="4.2.1.96" evidence="3"/>
<dbReference type="CDD" id="cd00488">
    <property type="entry name" value="PCD_DCoH"/>
    <property type="match status" value="1"/>
</dbReference>
<dbReference type="InterPro" id="IPR001533">
    <property type="entry name" value="Pterin_deHydtase"/>
</dbReference>
<feature type="region of interest" description="Disordered" evidence="6">
    <location>
        <begin position="30"/>
        <end position="67"/>
    </location>
</feature>
<dbReference type="Pfam" id="PF01329">
    <property type="entry name" value="Pterin_4a"/>
    <property type="match status" value="1"/>
</dbReference>
<evidence type="ECO:0000256" key="4">
    <source>
        <dbReference type="ARBA" id="ARBA00023239"/>
    </source>
</evidence>
<feature type="compositionally biased region" description="Polar residues" evidence="6">
    <location>
        <begin position="54"/>
        <end position="67"/>
    </location>
</feature>
<gene>
    <name evidence="7" type="ORF">K469DRAFT_368962</name>
</gene>
<proteinExistence type="inferred from homology"/>
<organism evidence="7 8">
    <name type="scientific">Zopfia rhizophila CBS 207.26</name>
    <dbReference type="NCBI Taxonomy" id="1314779"/>
    <lineage>
        <taxon>Eukaryota</taxon>
        <taxon>Fungi</taxon>
        <taxon>Dikarya</taxon>
        <taxon>Ascomycota</taxon>
        <taxon>Pezizomycotina</taxon>
        <taxon>Dothideomycetes</taxon>
        <taxon>Dothideomycetes incertae sedis</taxon>
        <taxon>Zopfiaceae</taxon>
        <taxon>Zopfia</taxon>
    </lineage>
</organism>
<evidence type="ECO:0000256" key="5">
    <source>
        <dbReference type="ARBA" id="ARBA00030497"/>
    </source>
</evidence>
<dbReference type="InterPro" id="IPR036428">
    <property type="entry name" value="PCD_sf"/>
</dbReference>
<keyword evidence="8" id="KW-1185">Reference proteome</keyword>
<feature type="compositionally biased region" description="Low complexity" evidence="6">
    <location>
        <begin position="174"/>
        <end position="186"/>
    </location>
</feature>
<dbReference type="GO" id="GO:0006729">
    <property type="term" value="P:tetrahydrobiopterin biosynthetic process"/>
    <property type="evidence" value="ECO:0007669"/>
    <property type="project" value="InterPro"/>
</dbReference>
<feature type="region of interest" description="Disordered" evidence="6">
    <location>
        <begin position="163"/>
        <end position="187"/>
    </location>
</feature>
<keyword evidence="4" id="KW-0456">Lyase</keyword>
<evidence type="ECO:0000256" key="1">
    <source>
        <dbReference type="ARBA" id="ARBA00001554"/>
    </source>
</evidence>
<reference evidence="7" key="1">
    <citation type="journal article" date="2020" name="Stud. Mycol.">
        <title>101 Dothideomycetes genomes: a test case for predicting lifestyles and emergence of pathogens.</title>
        <authorList>
            <person name="Haridas S."/>
            <person name="Albert R."/>
            <person name="Binder M."/>
            <person name="Bloem J."/>
            <person name="Labutti K."/>
            <person name="Salamov A."/>
            <person name="Andreopoulos B."/>
            <person name="Baker S."/>
            <person name="Barry K."/>
            <person name="Bills G."/>
            <person name="Bluhm B."/>
            <person name="Cannon C."/>
            <person name="Castanera R."/>
            <person name="Culley D."/>
            <person name="Daum C."/>
            <person name="Ezra D."/>
            <person name="Gonzalez J."/>
            <person name="Henrissat B."/>
            <person name="Kuo A."/>
            <person name="Liang C."/>
            <person name="Lipzen A."/>
            <person name="Lutzoni F."/>
            <person name="Magnuson J."/>
            <person name="Mondo S."/>
            <person name="Nolan M."/>
            <person name="Ohm R."/>
            <person name="Pangilinan J."/>
            <person name="Park H.-J."/>
            <person name="Ramirez L."/>
            <person name="Alfaro M."/>
            <person name="Sun H."/>
            <person name="Tritt A."/>
            <person name="Yoshinaga Y."/>
            <person name="Zwiers L.-H."/>
            <person name="Turgeon B."/>
            <person name="Goodwin S."/>
            <person name="Spatafora J."/>
            <person name="Crous P."/>
            <person name="Grigoriev I."/>
        </authorList>
    </citation>
    <scope>NUCLEOTIDE SEQUENCE</scope>
    <source>
        <strain evidence="7">CBS 207.26</strain>
    </source>
</reference>
<comment type="similarity">
    <text evidence="2">Belongs to the pterin-4-alpha-carbinolamine dehydratase family.</text>
</comment>
<dbReference type="AlphaFoldDB" id="A0A6A6EGZ2"/>
<dbReference type="OrthoDB" id="277398at2759"/>
<name>A0A6A6EGZ2_9PEZI</name>
<protein>
    <recommendedName>
        <fullName evidence="3">4a-hydroxytetrahydrobiopterin dehydratase</fullName>
        <ecNumber evidence="3">4.2.1.96</ecNumber>
    </recommendedName>
    <alternativeName>
        <fullName evidence="5">4-alpha-hydroxy-tetrahydropterin dehydratase</fullName>
    </alternativeName>
</protein>
<dbReference type="PANTHER" id="PTHR12599:SF0">
    <property type="entry name" value="PTERIN-4-ALPHA-CARBINOLAMINE DEHYDRATASE"/>
    <property type="match status" value="1"/>
</dbReference>
<dbReference type="SUPFAM" id="SSF55248">
    <property type="entry name" value="PCD-like"/>
    <property type="match status" value="1"/>
</dbReference>
<evidence type="ECO:0000256" key="6">
    <source>
        <dbReference type="SAM" id="MobiDB-lite"/>
    </source>
</evidence>
<dbReference type="Gene3D" id="3.30.1360.20">
    <property type="entry name" value="Transcriptional coactivator/pterin dehydratase"/>
    <property type="match status" value="1"/>
</dbReference>
<feature type="compositionally biased region" description="Low complexity" evidence="6">
    <location>
        <begin position="31"/>
        <end position="43"/>
    </location>
</feature>
<dbReference type="PANTHER" id="PTHR12599">
    <property type="entry name" value="PTERIN-4-ALPHA-CARBINOLAMINE DEHYDRATASE"/>
    <property type="match status" value="1"/>
</dbReference>
<evidence type="ECO:0000256" key="3">
    <source>
        <dbReference type="ARBA" id="ARBA00013252"/>
    </source>
</evidence>
<accession>A0A6A6EGZ2</accession>
<dbReference type="GO" id="GO:0008124">
    <property type="term" value="F:4-alpha-hydroxytetrahydrobiopterin dehydratase activity"/>
    <property type="evidence" value="ECO:0007669"/>
    <property type="project" value="UniProtKB-EC"/>
</dbReference>
<dbReference type="EMBL" id="ML994617">
    <property type="protein sequence ID" value="KAF2191327.1"/>
    <property type="molecule type" value="Genomic_DNA"/>
</dbReference>